<feature type="domain" description="EF-hand" evidence="2">
    <location>
        <begin position="3"/>
        <end position="38"/>
    </location>
</feature>
<dbReference type="PROSITE" id="PS00018">
    <property type="entry name" value="EF_HAND_1"/>
    <property type="match status" value="2"/>
</dbReference>
<comment type="caution">
    <text evidence="3">The sequence shown here is derived from an EMBL/GenBank/DDBJ whole genome shotgun (WGS) entry which is preliminary data.</text>
</comment>
<dbReference type="CDD" id="cd00051">
    <property type="entry name" value="EFh"/>
    <property type="match status" value="1"/>
</dbReference>
<dbReference type="InterPro" id="IPR018247">
    <property type="entry name" value="EF_Hand_1_Ca_BS"/>
</dbReference>
<keyword evidence="4" id="KW-1185">Reference proteome</keyword>
<keyword evidence="1" id="KW-0106">Calcium</keyword>
<protein>
    <recommendedName>
        <fullName evidence="2">EF-hand domain-containing protein</fullName>
    </recommendedName>
</protein>
<evidence type="ECO:0000313" key="3">
    <source>
        <dbReference type="EMBL" id="CAK9002682.1"/>
    </source>
</evidence>
<dbReference type="InterPro" id="IPR011992">
    <property type="entry name" value="EF-hand-dom_pair"/>
</dbReference>
<organism evidence="3 4">
    <name type="scientific">Durusdinium trenchii</name>
    <dbReference type="NCBI Taxonomy" id="1381693"/>
    <lineage>
        <taxon>Eukaryota</taxon>
        <taxon>Sar</taxon>
        <taxon>Alveolata</taxon>
        <taxon>Dinophyceae</taxon>
        <taxon>Suessiales</taxon>
        <taxon>Symbiodiniaceae</taxon>
        <taxon>Durusdinium</taxon>
    </lineage>
</organism>
<dbReference type="EMBL" id="CAXAMN010003069">
    <property type="protein sequence ID" value="CAK9002682.1"/>
    <property type="molecule type" value="Genomic_DNA"/>
</dbReference>
<dbReference type="InterPro" id="IPR002048">
    <property type="entry name" value="EF_hand_dom"/>
</dbReference>
<dbReference type="Proteomes" id="UP001642484">
    <property type="component" value="Unassembled WGS sequence"/>
</dbReference>
<evidence type="ECO:0000313" key="4">
    <source>
        <dbReference type="Proteomes" id="UP001642484"/>
    </source>
</evidence>
<dbReference type="PROSITE" id="PS50222">
    <property type="entry name" value="EF_HAND_2"/>
    <property type="match status" value="3"/>
</dbReference>
<feature type="domain" description="EF-hand" evidence="2">
    <location>
        <begin position="135"/>
        <end position="170"/>
    </location>
</feature>
<accession>A0ABP0IMH3</accession>
<sequence>MTSRKVRAKDFFSKFDESGDGQIDSEELMKGITFMSMSGSLRTSVSSPPPSFEDVQRLFNLIDADGDGTLDYVELDIVMKTVQERKSKQNRGANFFVKDDAELTELEQVAINYFIPLQLGSVCAWKIGEELGFTCKYEKFDRAMMLVDGNLDGAMSYEELVKVLGFVKVRMDLLFRREQDKKEELKNPFVTKVAEQTKTDNEKNYKIACFGLKAFIESLLRIGFGHLSFHGTPEQSTLPAATKALWVITHLAQQLGQLQQQDEGNVAEDVMSFSKRMGWEAALQQFGNKRSRDWTPLCNQGPASQSVARIGYKPKNGEEQEDNPWSEVSNLDRIKCERPDLFHHLPTMRPVVAGKNYERQAACSECKVEPQSGWGNMYCSRCGHADGMIAACLANNKHYDLHKLPTLDKIICLLGRGASHLTQRHAACNPYNYCHMHTSYSLF</sequence>
<name>A0ABP0IMH3_9DINO</name>
<reference evidence="3 4" key="1">
    <citation type="submission" date="2024-02" db="EMBL/GenBank/DDBJ databases">
        <authorList>
            <person name="Chen Y."/>
            <person name="Shah S."/>
            <person name="Dougan E. K."/>
            <person name="Thang M."/>
            <person name="Chan C."/>
        </authorList>
    </citation>
    <scope>NUCLEOTIDE SEQUENCE [LARGE SCALE GENOMIC DNA]</scope>
</reference>
<dbReference type="Pfam" id="PF13499">
    <property type="entry name" value="EF-hand_7"/>
    <property type="match status" value="1"/>
</dbReference>
<dbReference type="SMART" id="SM00054">
    <property type="entry name" value="EFh"/>
    <property type="match status" value="3"/>
</dbReference>
<evidence type="ECO:0000256" key="1">
    <source>
        <dbReference type="ARBA" id="ARBA00022837"/>
    </source>
</evidence>
<feature type="domain" description="EF-hand" evidence="2">
    <location>
        <begin position="50"/>
        <end position="85"/>
    </location>
</feature>
<proteinExistence type="predicted"/>
<evidence type="ECO:0000259" key="2">
    <source>
        <dbReference type="PROSITE" id="PS50222"/>
    </source>
</evidence>
<dbReference type="SUPFAM" id="SSF47473">
    <property type="entry name" value="EF-hand"/>
    <property type="match status" value="1"/>
</dbReference>
<dbReference type="Gene3D" id="1.10.238.10">
    <property type="entry name" value="EF-hand"/>
    <property type="match status" value="1"/>
</dbReference>
<gene>
    <name evidence="3" type="ORF">CCMP2556_LOCUS6968</name>
</gene>